<evidence type="ECO:0000256" key="4">
    <source>
        <dbReference type="PROSITE-ProRule" id="PRU00175"/>
    </source>
</evidence>
<evidence type="ECO:0000256" key="1">
    <source>
        <dbReference type="ARBA" id="ARBA00022723"/>
    </source>
</evidence>
<accession>A0A0C2X4B7</accession>
<feature type="coiled-coil region" evidence="5">
    <location>
        <begin position="91"/>
        <end position="167"/>
    </location>
</feature>
<keyword evidence="2 4" id="KW-0863">Zinc-finger</keyword>
<keyword evidence="1" id="KW-0479">Metal-binding</keyword>
<gene>
    <name evidence="7" type="ORF">M378DRAFT_70287</name>
</gene>
<dbReference type="PROSITE" id="PS00518">
    <property type="entry name" value="ZF_RING_1"/>
    <property type="match status" value="1"/>
</dbReference>
<dbReference type="AlphaFoldDB" id="A0A0C2X4B7"/>
<dbReference type="PROSITE" id="PS50089">
    <property type="entry name" value="ZF_RING_2"/>
    <property type="match status" value="1"/>
</dbReference>
<dbReference type="InParanoid" id="A0A0C2X4B7"/>
<keyword evidence="3" id="KW-0862">Zinc</keyword>
<evidence type="ECO:0000256" key="5">
    <source>
        <dbReference type="SAM" id="Coils"/>
    </source>
</evidence>
<name>A0A0C2X4B7_AMAMK</name>
<reference evidence="7 8" key="1">
    <citation type="submission" date="2014-04" db="EMBL/GenBank/DDBJ databases">
        <title>Evolutionary Origins and Diversification of the Mycorrhizal Mutualists.</title>
        <authorList>
            <consortium name="DOE Joint Genome Institute"/>
            <consortium name="Mycorrhizal Genomics Consortium"/>
            <person name="Kohler A."/>
            <person name="Kuo A."/>
            <person name="Nagy L.G."/>
            <person name="Floudas D."/>
            <person name="Copeland A."/>
            <person name="Barry K.W."/>
            <person name="Cichocki N."/>
            <person name="Veneault-Fourrey C."/>
            <person name="LaButti K."/>
            <person name="Lindquist E.A."/>
            <person name="Lipzen A."/>
            <person name="Lundell T."/>
            <person name="Morin E."/>
            <person name="Murat C."/>
            <person name="Riley R."/>
            <person name="Ohm R."/>
            <person name="Sun H."/>
            <person name="Tunlid A."/>
            <person name="Henrissat B."/>
            <person name="Grigoriev I.V."/>
            <person name="Hibbett D.S."/>
            <person name="Martin F."/>
        </authorList>
    </citation>
    <scope>NUCLEOTIDE SEQUENCE [LARGE SCALE GENOMIC DNA]</scope>
    <source>
        <strain evidence="7 8">Koide BX008</strain>
    </source>
</reference>
<dbReference type="InterPro" id="IPR017907">
    <property type="entry name" value="Znf_RING_CS"/>
</dbReference>
<dbReference type="Proteomes" id="UP000054549">
    <property type="component" value="Unassembled WGS sequence"/>
</dbReference>
<sequence length="185" mass="20754">MFPCNVCTNNLISPVCLPCGHLFCNDCIIRVIRAIAPLTTLHYCPSCQAPYSTDTLDGATVPAHLKVHLLPSVRKLKINSPETVAQVPSSSTSEQAEIARLRAENAALQKNSAMWRKRAEAHSSSTLGLLQLVRITRDQAMEVVRQRDELRRRCEALQQQLDNEQDEGDEDEYVSTFPPWSVPLW</sequence>
<dbReference type="HOGENOM" id="CLU_097633_0_0_1"/>
<keyword evidence="5" id="KW-0175">Coiled coil</keyword>
<dbReference type="GO" id="GO:0008270">
    <property type="term" value="F:zinc ion binding"/>
    <property type="evidence" value="ECO:0007669"/>
    <property type="project" value="UniProtKB-KW"/>
</dbReference>
<dbReference type="Gene3D" id="3.30.40.10">
    <property type="entry name" value="Zinc/RING finger domain, C3HC4 (zinc finger)"/>
    <property type="match status" value="1"/>
</dbReference>
<organism evidence="7 8">
    <name type="scientific">Amanita muscaria (strain Koide BX008)</name>
    <dbReference type="NCBI Taxonomy" id="946122"/>
    <lineage>
        <taxon>Eukaryota</taxon>
        <taxon>Fungi</taxon>
        <taxon>Dikarya</taxon>
        <taxon>Basidiomycota</taxon>
        <taxon>Agaricomycotina</taxon>
        <taxon>Agaricomycetes</taxon>
        <taxon>Agaricomycetidae</taxon>
        <taxon>Agaricales</taxon>
        <taxon>Pluteineae</taxon>
        <taxon>Amanitaceae</taxon>
        <taxon>Amanita</taxon>
    </lineage>
</organism>
<dbReference type="Pfam" id="PF00097">
    <property type="entry name" value="zf-C3HC4"/>
    <property type="match status" value="1"/>
</dbReference>
<dbReference type="OrthoDB" id="6270329at2759"/>
<dbReference type="EMBL" id="KN818226">
    <property type="protein sequence ID" value="KIL69082.1"/>
    <property type="molecule type" value="Genomic_DNA"/>
</dbReference>
<dbReference type="InterPro" id="IPR013083">
    <property type="entry name" value="Znf_RING/FYVE/PHD"/>
</dbReference>
<proteinExistence type="predicted"/>
<dbReference type="CDD" id="cd16449">
    <property type="entry name" value="RING-HC"/>
    <property type="match status" value="1"/>
</dbReference>
<dbReference type="InterPro" id="IPR001841">
    <property type="entry name" value="Znf_RING"/>
</dbReference>
<evidence type="ECO:0000313" key="7">
    <source>
        <dbReference type="EMBL" id="KIL69082.1"/>
    </source>
</evidence>
<evidence type="ECO:0000256" key="3">
    <source>
        <dbReference type="ARBA" id="ARBA00022833"/>
    </source>
</evidence>
<dbReference type="SUPFAM" id="SSF57850">
    <property type="entry name" value="RING/U-box"/>
    <property type="match status" value="1"/>
</dbReference>
<evidence type="ECO:0000259" key="6">
    <source>
        <dbReference type="PROSITE" id="PS50089"/>
    </source>
</evidence>
<keyword evidence="8" id="KW-1185">Reference proteome</keyword>
<feature type="domain" description="RING-type" evidence="6">
    <location>
        <begin position="4"/>
        <end position="48"/>
    </location>
</feature>
<dbReference type="SMART" id="SM00184">
    <property type="entry name" value="RING"/>
    <property type="match status" value="1"/>
</dbReference>
<protein>
    <recommendedName>
        <fullName evidence="6">RING-type domain-containing protein</fullName>
    </recommendedName>
</protein>
<evidence type="ECO:0000256" key="2">
    <source>
        <dbReference type="ARBA" id="ARBA00022771"/>
    </source>
</evidence>
<dbReference type="STRING" id="946122.A0A0C2X4B7"/>
<evidence type="ECO:0000313" key="8">
    <source>
        <dbReference type="Proteomes" id="UP000054549"/>
    </source>
</evidence>
<dbReference type="InterPro" id="IPR018957">
    <property type="entry name" value="Znf_C3HC4_RING-type"/>
</dbReference>